<name>A0AA35CI23_9FIRM</name>
<evidence type="ECO:0000313" key="5">
    <source>
        <dbReference type="EMBL" id="BDG59327.1"/>
    </source>
</evidence>
<dbReference type="Pfam" id="PF00106">
    <property type="entry name" value="adh_short"/>
    <property type="match status" value="1"/>
</dbReference>
<dbReference type="AlphaFoldDB" id="A0AA35CI23"/>
<dbReference type="Gene3D" id="3.40.50.720">
    <property type="entry name" value="NAD(P)-binding Rossmann-like Domain"/>
    <property type="match status" value="1"/>
</dbReference>
<dbReference type="FunFam" id="3.40.50.720:FF:000084">
    <property type="entry name" value="Short-chain dehydrogenase reductase"/>
    <property type="match status" value="1"/>
</dbReference>
<dbReference type="InterPro" id="IPR002347">
    <property type="entry name" value="SDR_fam"/>
</dbReference>
<evidence type="ECO:0000256" key="2">
    <source>
        <dbReference type="ARBA" id="ARBA00023002"/>
    </source>
</evidence>
<dbReference type="InterPro" id="IPR036291">
    <property type="entry name" value="NAD(P)-bd_dom_sf"/>
</dbReference>
<accession>A0AA35CI23</accession>
<dbReference type="EMBL" id="AP025628">
    <property type="protein sequence ID" value="BDG59327.1"/>
    <property type="molecule type" value="Genomic_DNA"/>
</dbReference>
<evidence type="ECO:0000256" key="1">
    <source>
        <dbReference type="ARBA" id="ARBA00006484"/>
    </source>
</evidence>
<dbReference type="GO" id="GO:0008206">
    <property type="term" value="P:bile acid metabolic process"/>
    <property type="evidence" value="ECO:0007669"/>
    <property type="project" value="UniProtKB-ARBA"/>
</dbReference>
<dbReference type="PANTHER" id="PTHR44196:SF1">
    <property type="entry name" value="DEHYDROGENASE_REDUCTASE SDR FAMILY MEMBER 7B"/>
    <property type="match status" value="1"/>
</dbReference>
<dbReference type="CDD" id="cd05233">
    <property type="entry name" value="SDR_c"/>
    <property type="match status" value="1"/>
</dbReference>
<gene>
    <name evidence="5" type="ORF">caldi_04170</name>
</gene>
<sequence length="261" mass="28044">MVITGASSGIGEAAARALAERGHRLVLAARRVDRLQALAAELGARTEVVVVPTDVADRAQVEALARRAGEHFGGIDVWINNAGIAHRHPWWELSPEAIDRVIDVNLRAAIHGARAAIPWMLRQRRGHIINVASVSGLVGVSGVYSATKFGLRGHSEALRRELAPYGIHVSLVSPGFVRTEMTANNPMPMPPASVVGKVIANLIDRPRREVVVPGWYRLAVWLNAAAPWLVDRALSGRLGRLRSGSHGTAVSPAAGEDRAER</sequence>
<feature type="region of interest" description="Disordered" evidence="4">
    <location>
        <begin position="241"/>
        <end position="261"/>
    </location>
</feature>
<proteinExistence type="inferred from homology"/>
<keyword evidence="2" id="KW-0560">Oxidoreductase</keyword>
<keyword evidence="6" id="KW-1185">Reference proteome</keyword>
<dbReference type="PRINTS" id="PR00081">
    <property type="entry name" value="GDHRDH"/>
</dbReference>
<dbReference type="RefSeq" id="WP_264844710.1">
    <property type="nucleotide sequence ID" value="NZ_AP025628.1"/>
</dbReference>
<dbReference type="SUPFAM" id="SSF51735">
    <property type="entry name" value="NAD(P)-binding Rossmann-fold domains"/>
    <property type="match status" value="1"/>
</dbReference>
<reference evidence="5" key="1">
    <citation type="submission" date="2022-03" db="EMBL/GenBank/DDBJ databases">
        <title>Complete genome sequence of Caldinitratiruptor microaerophilus.</title>
        <authorList>
            <person name="Mukaiyama R."/>
            <person name="Nishiyama T."/>
            <person name="Ueda K."/>
        </authorList>
    </citation>
    <scope>NUCLEOTIDE SEQUENCE</scope>
    <source>
        <strain evidence="5">JCM 16183</strain>
    </source>
</reference>
<protein>
    <submittedName>
        <fullName evidence="5">Short-chain dehydrogenase</fullName>
    </submittedName>
</protein>
<evidence type="ECO:0000256" key="3">
    <source>
        <dbReference type="RuleBase" id="RU000363"/>
    </source>
</evidence>
<evidence type="ECO:0000313" key="6">
    <source>
        <dbReference type="Proteomes" id="UP001163687"/>
    </source>
</evidence>
<dbReference type="GO" id="GO:0016491">
    <property type="term" value="F:oxidoreductase activity"/>
    <property type="evidence" value="ECO:0007669"/>
    <property type="project" value="UniProtKB-KW"/>
</dbReference>
<dbReference type="GO" id="GO:0016020">
    <property type="term" value="C:membrane"/>
    <property type="evidence" value="ECO:0007669"/>
    <property type="project" value="TreeGrafter"/>
</dbReference>
<dbReference type="Proteomes" id="UP001163687">
    <property type="component" value="Chromosome"/>
</dbReference>
<comment type="similarity">
    <text evidence="1 3">Belongs to the short-chain dehydrogenases/reductases (SDR) family.</text>
</comment>
<dbReference type="PANTHER" id="PTHR44196">
    <property type="entry name" value="DEHYDROGENASE/REDUCTASE SDR FAMILY MEMBER 7B"/>
    <property type="match status" value="1"/>
</dbReference>
<dbReference type="PRINTS" id="PR00080">
    <property type="entry name" value="SDRFAMILY"/>
</dbReference>
<organism evidence="5 6">
    <name type="scientific">Caldinitratiruptor microaerophilus</name>
    <dbReference type="NCBI Taxonomy" id="671077"/>
    <lineage>
        <taxon>Bacteria</taxon>
        <taxon>Bacillati</taxon>
        <taxon>Bacillota</taxon>
        <taxon>Clostridia</taxon>
        <taxon>Eubacteriales</taxon>
        <taxon>Symbiobacteriaceae</taxon>
        <taxon>Caldinitratiruptor</taxon>
    </lineage>
</organism>
<evidence type="ECO:0000256" key="4">
    <source>
        <dbReference type="SAM" id="MobiDB-lite"/>
    </source>
</evidence>
<dbReference type="KEGG" id="cmic:caldi_04170"/>
<dbReference type="PIRSF" id="PIRSF000126">
    <property type="entry name" value="11-beta-HSD1"/>
    <property type="match status" value="1"/>
</dbReference>